<dbReference type="GO" id="GO:0006355">
    <property type="term" value="P:regulation of DNA-templated transcription"/>
    <property type="evidence" value="ECO:0007669"/>
    <property type="project" value="InterPro"/>
</dbReference>
<dbReference type="InterPro" id="IPR013088">
    <property type="entry name" value="Znf_NHR/GATA"/>
</dbReference>
<dbReference type="HAMAP" id="MF_00649">
    <property type="entry name" value="DNA_gyrase_inhibitor_YacG"/>
    <property type="match status" value="1"/>
</dbReference>
<keyword evidence="1" id="KW-0479">Metal-binding</keyword>
<organism evidence="3">
    <name type="scientific">mine drainage metagenome</name>
    <dbReference type="NCBI Taxonomy" id="410659"/>
    <lineage>
        <taxon>unclassified sequences</taxon>
        <taxon>metagenomes</taxon>
        <taxon>ecological metagenomes</taxon>
    </lineage>
</organism>
<protein>
    <recommendedName>
        <fullName evidence="4">DNA gyrase inhibitor YacG</fullName>
    </recommendedName>
</protein>
<keyword evidence="2" id="KW-0862">Zinc</keyword>
<comment type="caution">
    <text evidence="3">The sequence shown here is derived from an EMBL/GenBank/DDBJ whole genome shotgun (WGS) entry which is preliminary data.</text>
</comment>
<evidence type="ECO:0000256" key="1">
    <source>
        <dbReference type="ARBA" id="ARBA00022723"/>
    </source>
</evidence>
<evidence type="ECO:0000313" key="3">
    <source>
        <dbReference type="EMBL" id="CBI09823.1"/>
    </source>
</evidence>
<dbReference type="NCBIfam" id="NF001638">
    <property type="entry name" value="PRK00418.1"/>
    <property type="match status" value="1"/>
</dbReference>
<dbReference type="PANTHER" id="PTHR36150:SF1">
    <property type="entry name" value="DNA GYRASE INHIBITOR YACG"/>
    <property type="match status" value="1"/>
</dbReference>
<dbReference type="EMBL" id="CABR01000053">
    <property type="protein sequence ID" value="CBI09823.1"/>
    <property type="molecule type" value="Genomic_DNA"/>
</dbReference>
<dbReference type="SUPFAM" id="SSF57716">
    <property type="entry name" value="Glucocorticoid receptor-like (DNA-binding domain)"/>
    <property type="match status" value="1"/>
</dbReference>
<dbReference type="PANTHER" id="PTHR36150">
    <property type="entry name" value="DNA GYRASE INHIBITOR YACG"/>
    <property type="match status" value="1"/>
</dbReference>
<dbReference type="Gene3D" id="3.30.50.10">
    <property type="entry name" value="Erythroid Transcription Factor GATA-1, subunit A"/>
    <property type="match status" value="1"/>
</dbReference>
<proteinExistence type="inferred from homology"/>
<evidence type="ECO:0000256" key="2">
    <source>
        <dbReference type="ARBA" id="ARBA00022833"/>
    </source>
</evidence>
<dbReference type="GO" id="GO:0008270">
    <property type="term" value="F:zinc ion binding"/>
    <property type="evidence" value="ECO:0007669"/>
    <property type="project" value="InterPro"/>
</dbReference>
<name>E6QRF1_9ZZZZ</name>
<dbReference type="InterPro" id="IPR005584">
    <property type="entry name" value="DNA_gyrase_inhibitor_YacG"/>
</dbReference>
<sequence length="66" mass="7731">MFLLTMTQKPTVKCPTCQRNVIWEPAEQYRPFCSERCRMIDLGLWANESYSVPLETDTNPNEFNAD</sequence>
<accession>E6QRF1</accession>
<reference evidence="3" key="1">
    <citation type="submission" date="2009-10" db="EMBL/GenBank/DDBJ databases">
        <title>Diversity of trophic interactions inside an arsenic-rich microbial ecosystem.</title>
        <authorList>
            <person name="Bertin P.N."/>
            <person name="Heinrich-Salmeron A."/>
            <person name="Pelletier E."/>
            <person name="Goulhen-Chollet F."/>
            <person name="Arsene-Ploetze F."/>
            <person name="Gallien S."/>
            <person name="Calteau A."/>
            <person name="Vallenet D."/>
            <person name="Casiot C."/>
            <person name="Chane-Woon-Ming B."/>
            <person name="Giloteaux L."/>
            <person name="Barakat M."/>
            <person name="Bonnefoy V."/>
            <person name="Bruneel O."/>
            <person name="Chandler M."/>
            <person name="Cleiss J."/>
            <person name="Duran R."/>
            <person name="Elbaz-Poulichet F."/>
            <person name="Fonknechten N."/>
            <person name="Lauga B."/>
            <person name="Mornico D."/>
            <person name="Ortet P."/>
            <person name="Schaeffer C."/>
            <person name="Siguier P."/>
            <person name="Alexander Thil Smith A."/>
            <person name="Van Dorsselaer A."/>
            <person name="Weissenbach J."/>
            <person name="Medigue C."/>
            <person name="Le Paslier D."/>
        </authorList>
    </citation>
    <scope>NUCLEOTIDE SEQUENCE</scope>
</reference>
<evidence type="ECO:0008006" key="4">
    <source>
        <dbReference type="Google" id="ProtNLM"/>
    </source>
</evidence>
<gene>
    <name evidence="3" type="ORF">CARN7_0568</name>
</gene>
<dbReference type="Pfam" id="PF03884">
    <property type="entry name" value="YacG"/>
    <property type="match status" value="1"/>
</dbReference>
<dbReference type="AlphaFoldDB" id="E6QRF1"/>